<proteinExistence type="predicted"/>
<evidence type="ECO:0000313" key="3">
    <source>
        <dbReference type="Proteomes" id="UP001066276"/>
    </source>
</evidence>
<feature type="signal peptide" evidence="1">
    <location>
        <begin position="1"/>
        <end position="20"/>
    </location>
</feature>
<comment type="caution">
    <text evidence="2">The sequence shown here is derived from an EMBL/GenBank/DDBJ whole genome shotgun (WGS) entry which is preliminary data.</text>
</comment>
<dbReference type="EMBL" id="JANPWB010000003">
    <property type="protein sequence ID" value="KAJ1198164.1"/>
    <property type="molecule type" value="Genomic_DNA"/>
</dbReference>
<evidence type="ECO:0000256" key="1">
    <source>
        <dbReference type="SAM" id="SignalP"/>
    </source>
</evidence>
<keyword evidence="1" id="KW-0732">Signal</keyword>
<organism evidence="2 3">
    <name type="scientific">Pleurodeles waltl</name>
    <name type="common">Iberian ribbed newt</name>
    <dbReference type="NCBI Taxonomy" id="8319"/>
    <lineage>
        <taxon>Eukaryota</taxon>
        <taxon>Metazoa</taxon>
        <taxon>Chordata</taxon>
        <taxon>Craniata</taxon>
        <taxon>Vertebrata</taxon>
        <taxon>Euteleostomi</taxon>
        <taxon>Amphibia</taxon>
        <taxon>Batrachia</taxon>
        <taxon>Caudata</taxon>
        <taxon>Salamandroidea</taxon>
        <taxon>Salamandridae</taxon>
        <taxon>Pleurodelinae</taxon>
        <taxon>Pleurodeles</taxon>
    </lineage>
</organism>
<evidence type="ECO:0008006" key="4">
    <source>
        <dbReference type="Google" id="ProtNLM"/>
    </source>
</evidence>
<sequence>MMVVVLCGTVPLLEIAEVSAEAMSVRFSWATRKLLDPEGLSGGGEQAVRAVLPIWWACWSCGPRFTVEVPGALERMEVS</sequence>
<evidence type="ECO:0000313" key="2">
    <source>
        <dbReference type="EMBL" id="KAJ1198164.1"/>
    </source>
</evidence>
<name>A0AAV7VC13_PLEWA</name>
<gene>
    <name evidence="2" type="ORF">NDU88_002008</name>
</gene>
<keyword evidence="3" id="KW-1185">Reference proteome</keyword>
<dbReference type="Proteomes" id="UP001066276">
    <property type="component" value="Chromosome 2_1"/>
</dbReference>
<accession>A0AAV7VC13</accession>
<protein>
    <recommendedName>
        <fullName evidence="4">Secreted protein</fullName>
    </recommendedName>
</protein>
<dbReference type="AlphaFoldDB" id="A0AAV7VC13"/>
<reference evidence="2" key="1">
    <citation type="journal article" date="2022" name="bioRxiv">
        <title>Sequencing and chromosome-scale assembly of the giantPleurodeles waltlgenome.</title>
        <authorList>
            <person name="Brown T."/>
            <person name="Elewa A."/>
            <person name="Iarovenko S."/>
            <person name="Subramanian E."/>
            <person name="Araus A.J."/>
            <person name="Petzold A."/>
            <person name="Susuki M."/>
            <person name="Suzuki K.-i.T."/>
            <person name="Hayashi T."/>
            <person name="Toyoda A."/>
            <person name="Oliveira C."/>
            <person name="Osipova E."/>
            <person name="Leigh N.D."/>
            <person name="Simon A."/>
            <person name="Yun M.H."/>
        </authorList>
    </citation>
    <scope>NUCLEOTIDE SEQUENCE</scope>
    <source>
        <strain evidence="2">20211129_DDA</strain>
        <tissue evidence="2">Liver</tissue>
    </source>
</reference>
<feature type="chain" id="PRO_5043552270" description="Secreted protein" evidence="1">
    <location>
        <begin position="21"/>
        <end position="79"/>
    </location>
</feature>